<feature type="domain" description="F-box" evidence="1">
    <location>
        <begin position="45"/>
        <end position="90"/>
    </location>
</feature>
<protein>
    <recommendedName>
        <fullName evidence="1">F-box domain-containing protein</fullName>
    </recommendedName>
</protein>
<dbReference type="AlphaFoldDB" id="A0A409YWN9"/>
<dbReference type="Proteomes" id="UP000284706">
    <property type="component" value="Unassembled WGS sequence"/>
</dbReference>
<proteinExistence type="predicted"/>
<keyword evidence="3" id="KW-1185">Reference proteome</keyword>
<gene>
    <name evidence="2" type="ORF">CVT26_013478</name>
</gene>
<comment type="caution">
    <text evidence="2">The sequence shown here is derived from an EMBL/GenBank/DDBJ whole genome shotgun (WGS) entry which is preliminary data.</text>
</comment>
<name>A0A409YWN9_9AGAR</name>
<dbReference type="InParanoid" id="A0A409YWN9"/>
<sequence>MNSASFLLFDLVQEGVIDELPPGPMFDVHAFTFDRVHPELITTSAFPLFKIPIELFGHVTRYLSRDDLRSLALVDRDCCRLASLSLFKAVNIDVGANGGHELMHHLLTSPSPSSLYRCIRRLVVEALQEDPLGRPSPFTSLDVAPSGPSDVKHPAAAFQSTFRLLNSPLSNLHVLEWIGPAVPLVTLLRSLSSSSVRHLRLHSPLAEVDVDFGPLPRPLALETLDMHISPCTQYQHDLLAGLYRNFLGCIAPTLRQLVWKANCFAGDAIVDPDIVFPQLRSLSLFLEAPPSMPCVFGALLGRSTKVNSLLVDSEPAARRFLKSCVPVDSLEHFCWTQSRDTDLSLDDVLQFLHLNPQLETIHIPDPLSPTTIDESLMPLLRDHYDALTSLHLVWDAPTVSEQSLAHIASLPTLRSLWLSAGNQGVRSTWEVNHDLVRKHLSTLHSLETLAFSHDTYPTSAHPLAPRFCDYYATKALPVDLDISQYLTSEEYGVYQGRNAECKSLDYDDAISRQIQMRRRAWERWHAKRMGELAAKYSQVFPMLRWCFVGQLAFGRSTFENAFSTILDPPQREPHLFSLHRKLCLGTWRPI</sequence>
<dbReference type="EMBL" id="NHYE01000118">
    <property type="protein sequence ID" value="PPR07446.1"/>
    <property type="molecule type" value="Genomic_DNA"/>
</dbReference>
<organism evidence="2 3">
    <name type="scientific">Gymnopilus dilepis</name>
    <dbReference type="NCBI Taxonomy" id="231916"/>
    <lineage>
        <taxon>Eukaryota</taxon>
        <taxon>Fungi</taxon>
        <taxon>Dikarya</taxon>
        <taxon>Basidiomycota</taxon>
        <taxon>Agaricomycotina</taxon>
        <taxon>Agaricomycetes</taxon>
        <taxon>Agaricomycetidae</taxon>
        <taxon>Agaricales</taxon>
        <taxon>Agaricineae</taxon>
        <taxon>Hymenogastraceae</taxon>
        <taxon>Gymnopilus</taxon>
    </lineage>
</organism>
<dbReference type="PROSITE" id="PS50181">
    <property type="entry name" value="FBOX"/>
    <property type="match status" value="1"/>
</dbReference>
<accession>A0A409YWN9</accession>
<reference evidence="2 3" key="1">
    <citation type="journal article" date="2018" name="Evol. Lett.">
        <title>Horizontal gene cluster transfer increased hallucinogenic mushroom diversity.</title>
        <authorList>
            <person name="Reynolds H.T."/>
            <person name="Vijayakumar V."/>
            <person name="Gluck-Thaler E."/>
            <person name="Korotkin H.B."/>
            <person name="Matheny P.B."/>
            <person name="Slot J.C."/>
        </authorList>
    </citation>
    <scope>NUCLEOTIDE SEQUENCE [LARGE SCALE GENOMIC DNA]</scope>
    <source>
        <strain evidence="2 3">SRW20</strain>
    </source>
</reference>
<evidence type="ECO:0000313" key="3">
    <source>
        <dbReference type="Proteomes" id="UP000284706"/>
    </source>
</evidence>
<dbReference type="InterPro" id="IPR032675">
    <property type="entry name" value="LRR_dom_sf"/>
</dbReference>
<evidence type="ECO:0000313" key="2">
    <source>
        <dbReference type="EMBL" id="PPR07446.1"/>
    </source>
</evidence>
<dbReference type="OrthoDB" id="3257981at2759"/>
<dbReference type="Gene3D" id="3.80.10.10">
    <property type="entry name" value="Ribonuclease Inhibitor"/>
    <property type="match status" value="1"/>
</dbReference>
<dbReference type="InterPro" id="IPR001810">
    <property type="entry name" value="F-box_dom"/>
</dbReference>
<evidence type="ECO:0000259" key="1">
    <source>
        <dbReference type="PROSITE" id="PS50181"/>
    </source>
</evidence>